<evidence type="ECO:0000256" key="5">
    <source>
        <dbReference type="ARBA" id="ARBA00012212"/>
    </source>
</evidence>
<evidence type="ECO:0000256" key="1">
    <source>
        <dbReference type="ARBA" id="ARBA00002734"/>
    </source>
</evidence>
<dbReference type="Proteomes" id="UP000003280">
    <property type="component" value="Unassembled WGS sequence"/>
</dbReference>
<evidence type="ECO:0000256" key="17">
    <source>
        <dbReference type="HAMAP-Rule" id="MF_00639"/>
    </source>
</evidence>
<evidence type="ECO:0000256" key="10">
    <source>
        <dbReference type="ARBA" id="ARBA00022840"/>
    </source>
</evidence>
<dbReference type="NCBIfam" id="TIGR01087">
    <property type="entry name" value="murD"/>
    <property type="match status" value="1"/>
</dbReference>
<dbReference type="STRING" id="862517.HMPREF9225_1218"/>
<evidence type="ECO:0000256" key="16">
    <source>
        <dbReference type="ARBA" id="ARBA00047632"/>
    </source>
</evidence>
<dbReference type="InterPro" id="IPR005762">
    <property type="entry name" value="MurD"/>
</dbReference>
<dbReference type="UniPathway" id="UPA00219"/>
<dbReference type="SUPFAM" id="SSF51984">
    <property type="entry name" value="MurCD N-terminal domain"/>
    <property type="match status" value="1"/>
</dbReference>
<keyword evidence="8 17" id="KW-0436">Ligase</keyword>
<evidence type="ECO:0000259" key="20">
    <source>
        <dbReference type="Pfam" id="PF08245"/>
    </source>
</evidence>
<dbReference type="SUPFAM" id="SSF53244">
    <property type="entry name" value="MurD-like peptide ligases, peptide-binding domain"/>
    <property type="match status" value="1"/>
</dbReference>
<comment type="catalytic activity">
    <reaction evidence="16 17 18">
        <text>UDP-N-acetyl-alpha-D-muramoyl-L-alanine + D-glutamate + ATP = UDP-N-acetyl-alpha-D-muramoyl-L-alanyl-D-glutamate + ADP + phosphate + H(+)</text>
        <dbReference type="Rhea" id="RHEA:16429"/>
        <dbReference type="ChEBI" id="CHEBI:15378"/>
        <dbReference type="ChEBI" id="CHEBI:29986"/>
        <dbReference type="ChEBI" id="CHEBI:30616"/>
        <dbReference type="ChEBI" id="CHEBI:43474"/>
        <dbReference type="ChEBI" id="CHEBI:83898"/>
        <dbReference type="ChEBI" id="CHEBI:83900"/>
        <dbReference type="ChEBI" id="CHEBI:456216"/>
        <dbReference type="EC" id="6.3.2.9"/>
    </reaction>
</comment>
<dbReference type="GO" id="GO:0008360">
    <property type="term" value="P:regulation of cell shape"/>
    <property type="evidence" value="ECO:0007669"/>
    <property type="project" value="UniProtKB-KW"/>
</dbReference>
<comment type="function">
    <text evidence="1 17 18">Cell wall formation. Catalyzes the addition of glutamate to the nucleotide precursor UDP-N-acetylmuramoyl-L-alanine (UMA).</text>
</comment>
<proteinExistence type="inferred from homology"/>
<dbReference type="GO" id="GO:0071555">
    <property type="term" value="P:cell wall organization"/>
    <property type="evidence" value="ECO:0007669"/>
    <property type="project" value="UniProtKB-KW"/>
</dbReference>
<comment type="similarity">
    <text evidence="4 17">Belongs to the MurCDEF family.</text>
</comment>
<evidence type="ECO:0000256" key="6">
    <source>
        <dbReference type="ARBA" id="ARBA00015655"/>
    </source>
</evidence>
<dbReference type="EC" id="6.3.2.9" evidence="5 17"/>
<dbReference type="AlphaFoldDB" id="E0NM29"/>
<evidence type="ECO:0000256" key="15">
    <source>
        <dbReference type="ARBA" id="ARBA00032324"/>
    </source>
</evidence>
<name>E0NM29_9FIRM</name>
<dbReference type="HOGENOM" id="CLU_032540_0_1_9"/>
<evidence type="ECO:0000256" key="4">
    <source>
        <dbReference type="ARBA" id="ARBA00010416"/>
    </source>
</evidence>
<sequence length="431" mass="48473">MKILIIGTGTTGKSVYNYAKKHEIDAFILDERENYDGFEREDIFNGDFSGIDFAVKSPGIKPESKIIKTLEDKNIKIISDIEFASYFYKTKDIVAITGTNGKTTITTLVNEILNKVGKSYAVGNIGVGVMDVIDYDPKFIVCEASSFQLAYIDKFHPHVAVITNITSDHLDWHKTVENYRKAKENIYKNLEEDDFLILGASCDYVKTINAGVKNTFYYSYDDLGRPGLFTKDEEIIFRHFDGTLENIMKVSDVFIKGRHNIENAMAAILSAYSLGVDLEIIVDTIKNFKGVEHRIEFVRTFNGISYYNDSKGTNPDSTDVALKAFEKSVLIIGGYDKGSDFKKLLEDNKDKITSLVVMGATSELIIKEATELGIETTRVKDMEEAVSVATTIARENHSVVLLSPACASWDMYPNYEVRGRHFKEIVMGLER</sequence>
<dbReference type="PANTHER" id="PTHR43692">
    <property type="entry name" value="UDP-N-ACETYLMURAMOYLALANINE--D-GLUTAMATE LIGASE"/>
    <property type="match status" value="1"/>
</dbReference>
<protein>
    <recommendedName>
        <fullName evidence="6 17">UDP-N-acetylmuramoylalanine--D-glutamate ligase</fullName>
        <ecNumber evidence="5 17">6.3.2.9</ecNumber>
    </recommendedName>
    <alternativeName>
        <fullName evidence="15 17">D-glutamic acid-adding enzyme</fullName>
    </alternativeName>
    <alternativeName>
        <fullName evidence="14 17">UDP-N-acetylmuramoyl-L-alanyl-D-glutamate synthetase</fullName>
    </alternativeName>
</protein>
<dbReference type="InterPro" id="IPR004101">
    <property type="entry name" value="Mur_ligase_C"/>
</dbReference>
<dbReference type="InterPro" id="IPR036565">
    <property type="entry name" value="Mur-like_cat_sf"/>
</dbReference>
<dbReference type="Gene3D" id="3.90.190.20">
    <property type="entry name" value="Mur ligase, C-terminal domain"/>
    <property type="match status" value="1"/>
</dbReference>
<evidence type="ECO:0000256" key="3">
    <source>
        <dbReference type="ARBA" id="ARBA00004752"/>
    </source>
</evidence>
<dbReference type="GO" id="GO:0009252">
    <property type="term" value="P:peptidoglycan biosynthetic process"/>
    <property type="evidence" value="ECO:0007669"/>
    <property type="project" value="UniProtKB-UniRule"/>
</dbReference>
<dbReference type="HAMAP" id="MF_00639">
    <property type="entry name" value="MurD"/>
    <property type="match status" value="1"/>
</dbReference>
<reference evidence="21 22" key="1">
    <citation type="submission" date="2010-07" db="EMBL/GenBank/DDBJ databases">
        <authorList>
            <person name="Muzny D."/>
            <person name="Qin X."/>
            <person name="Deng J."/>
            <person name="Jiang H."/>
            <person name="Liu Y."/>
            <person name="Qu J."/>
            <person name="Song X.-Z."/>
            <person name="Zhang L."/>
            <person name="Thornton R."/>
            <person name="Coyle M."/>
            <person name="Francisco L."/>
            <person name="Jackson L."/>
            <person name="Javaid M."/>
            <person name="Korchina V."/>
            <person name="Kovar C."/>
            <person name="Mata R."/>
            <person name="Mathew T."/>
            <person name="Ngo R."/>
            <person name="Nguyen L."/>
            <person name="Nguyen N."/>
            <person name="Okwuonu G."/>
            <person name="Ongeri F."/>
            <person name="Pham C."/>
            <person name="Simmons D."/>
            <person name="Wilczek-Boney K."/>
            <person name="Hale W."/>
            <person name="Jakkamsetti A."/>
            <person name="Pham P."/>
            <person name="Ruth R."/>
            <person name="San Lucas F."/>
            <person name="Warren J."/>
            <person name="Zhang J."/>
            <person name="Zhao Z."/>
            <person name="Zhou C."/>
            <person name="Zhu D."/>
            <person name="Lee S."/>
            <person name="Bess C."/>
            <person name="Blankenburg K."/>
            <person name="Forbes L."/>
            <person name="Fu Q."/>
            <person name="Gubbala S."/>
            <person name="Hirani K."/>
            <person name="Jayaseelan J.C."/>
            <person name="Lara F."/>
            <person name="Munidasa M."/>
            <person name="Palculict T."/>
            <person name="Patil S."/>
            <person name="Pu L.-L."/>
            <person name="Saada N."/>
            <person name="Tang L."/>
            <person name="Weissenberger G."/>
            <person name="Zhu Y."/>
            <person name="Hemphill L."/>
            <person name="Shang Y."/>
            <person name="Youmans B."/>
            <person name="Ayvaz T."/>
            <person name="Ross M."/>
            <person name="Santibanez J."/>
            <person name="Aqrawi P."/>
            <person name="Gross S."/>
            <person name="Joshi V."/>
            <person name="Fowler G."/>
            <person name="Nazareth L."/>
            <person name="Reid J."/>
            <person name="Worley K."/>
            <person name="Petrosino J."/>
            <person name="Highlander S."/>
            <person name="Gibbs R."/>
        </authorList>
    </citation>
    <scope>NUCLEOTIDE SEQUENCE [LARGE SCALE GENOMIC DNA]</scope>
    <source>
        <strain evidence="21 22">ATCC BAA-1640</strain>
    </source>
</reference>
<dbReference type="OrthoDB" id="9809796at2"/>
<evidence type="ECO:0000256" key="7">
    <source>
        <dbReference type="ARBA" id="ARBA00022490"/>
    </source>
</evidence>
<dbReference type="SUPFAM" id="SSF53623">
    <property type="entry name" value="MurD-like peptide ligases, catalytic domain"/>
    <property type="match status" value="1"/>
</dbReference>
<dbReference type="EMBL" id="AEEH01000044">
    <property type="protein sequence ID" value="EFM25084.1"/>
    <property type="molecule type" value="Genomic_DNA"/>
</dbReference>
<evidence type="ECO:0000256" key="8">
    <source>
        <dbReference type="ARBA" id="ARBA00022598"/>
    </source>
</evidence>
<comment type="subcellular location">
    <subcellularLocation>
        <location evidence="2 17 18">Cytoplasm</location>
    </subcellularLocation>
</comment>
<keyword evidence="13 17" id="KW-0961">Cell wall biogenesis/degradation</keyword>
<keyword evidence="17 18" id="KW-0132">Cell division</keyword>
<organism evidence="21 22">
    <name type="scientific">Peptoniphilus duerdenii ATCC BAA-1640</name>
    <dbReference type="NCBI Taxonomy" id="862517"/>
    <lineage>
        <taxon>Bacteria</taxon>
        <taxon>Bacillati</taxon>
        <taxon>Bacillota</taxon>
        <taxon>Tissierellia</taxon>
        <taxon>Tissierellales</taxon>
        <taxon>Peptoniphilaceae</taxon>
        <taxon>Peptoniphilus</taxon>
    </lineage>
</organism>
<feature type="domain" description="Mur ligase C-terminal" evidence="19">
    <location>
        <begin position="293"/>
        <end position="406"/>
    </location>
</feature>
<dbReference type="GO" id="GO:0005524">
    <property type="term" value="F:ATP binding"/>
    <property type="evidence" value="ECO:0007669"/>
    <property type="project" value="UniProtKB-UniRule"/>
</dbReference>
<evidence type="ECO:0000313" key="22">
    <source>
        <dbReference type="Proteomes" id="UP000003280"/>
    </source>
</evidence>
<keyword evidence="10 17" id="KW-0067">ATP-binding</keyword>
<evidence type="ECO:0000256" key="2">
    <source>
        <dbReference type="ARBA" id="ARBA00004496"/>
    </source>
</evidence>
<dbReference type="Pfam" id="PF08245">
    <property type="entry name" value="Mur_ligase_M"/>
    <property type="match status" value="1"/>
</dbReference>
<evidence type="ECO:0000259" key="19">
    <source>
        <dbReference type="Pfam" id="PF02875"/>
    </source>
</evidence>
<gene>
    <name evidence="17 21" type="primary">murD</name>
    <name evidence="21" type="ORF">HMPREF9225_1218</name>
</gene>
<keyword evidence="11 17" id="KW-0133">Cell shape</keyword>
<evidence type="ECO:0000256" key="18">
    <source>
        <dbReference type="RuleBase" id="RU003664"/>
    </source>
</evidence>
<keyword evidence="7 17" id="KW-0963">Cytoplasm</keyword>
<evidence type="ECO:0000256" key="12">
    <source>
        <dbReference type="ARBA" id="ARBA00022984"/>
    </source>
</evidence>
<evidence type="ECO:0000256" key="9">
    <source>
        <dbReference type="ARBA" id="ARBA00022741"/>
    </source>
</evidence>
<dbReference type="Pfam" id="PF02875">
    <property type="entry name" value="Mur_ligase_C"/>
    <property type="match status" value="1"/>
</dbReference>
<keyword evidence="22" id="KW-1185">Reference proteome</keyword>
<dbReference type="eggNOG" id="COG0771">
    <property type="taxonomic scope" value="Bacteria"/>
</dbReference>
<dbReference type="RefSeq" id="WP_008902032.1">
    <property type="nucleotide sequence ID" value="NZ_GL397071.1"/>
</dbReference>
<dbReference type="Gene3D" id="3.40.50.720">
    <property type="entry name" value="NAD(P)-binding Rossmann-like Domain"/>
    <property type="match status" value="1"/>
</dbReference>
<comment type="caution">
    <text evidence="21">The sequence shown here is derived from an EMBL/GenBank/DDBJ whole genome shotgun (WGS) entry which is preliminary data.</text>
</comment>
<dbReference type="GO" id="GO:0005737">
    <property type="term" value="C:cytoplasm"/>
    <property type="evidence" value="ECO:0007669"/>
    <property type="project" value="UniProtKB-SubCell"/>
</dbReference>
<dbReference type="GO" id="GO:0008764">
    <property type="term" value="F:UDP-N-acetylmuramoylalanine-D-glutamate ligase activity"/>
    <property type="evidence" value="ECO:0007669"/>
    <property type="project" value="UniProtKB-UniRule"/>
</dbReference>
<evidence type="ECO:0000313" key="21">
    <source>
        <dbReference type="EMBL" id="EFM25084.1"/>
    </source>
</evidence>
<accession>E0NM29</accession>
<dbReference type="PANTHER" id="PTHR43692:SF1">
    <property type="entry name" value="UDP-N-ACETYLMURAMOYLALANINE--D-GLUTAMATE LIGASE"/>
    <property type="match status" value="1"/>
</dbReference>
<dbReference type="InterPro" id="IPR036615">
    <property type="entry name" value="Mur_ligase_C_dom_sf"/>
</dbReference>
<keyword evidence="9 17" id="KW-0547">Nucleotide-binding</keyword>
<feature type="binding site" evidence="17">
    <location>
        <begin position="98"/>
        <end position="104"/>
    </location>
    <ligand>
        <name>ATP</name>
        <dbReference type="ChEBI" id="CHEBI:30616"/>
    </ligand>
</feature>
<dbReference type="InterPro" id="IPR013221">
    <property type="entry name" value="Mur_ligase_cen"/>
</dbReference>
<evidence type="ECO:0000256" key="14">
    <source>
        <dbReference type="ARBA" id="ARBA00030398"/>
    </source>
</evidence>
<keyword evidence="12 17" id="KW-0573">Peptidoglycan synthesis</keyword>
<feature type="domain" description="Mur ligase central" evidence="20">
    <location>
        <begin position="96"/>
        <end position="270"/>
    </location>
</feature>
<dbReference type="Gene3D" id="3.40.1190.10">
    <property type="entry name" value="Mur-like, catalytic domain"/>
    <property type="match status" value="1"/>
</dbReference>
<evidence type="ECO:0000256" key="11">
    <source>
        <dbReference type="ARBA" id="ARBA00022960"/>
    </source>
</evidence>
<evidence type="ECO:0000256" key="13">
    <source>
        <dbReference type="ARBA" id="ARBA00023316"/>
    </source>
</evidence>
<keyword evidence="17 18" id="KW-0131">Cell cycle</keyword>
<comment type="pathway">
    <text evidence="3 17 18">Cell wall biogenesis; peptidoglycan biosynthesis.</text>
</comment>
<dbReference type="GO" id="GO:0051301">
    <property type="term" value="P:cell division"/>
    <property type="evidence" value="ECO:0007669"/>
    <property type="project" value="UniProtKB-KW"/>
</dbReference>